<name>A0A8S3JQK9_9BILA</name>
<evidence type="ECO:0000313" key="3">
    <source>
        <dbReference type="Proteomes" id="UP000676336"/>
    </source>
</evidence>
<evidence type="ECO:0000313" key="2">
    <source>
        <dbReference type="EMBL" id="CAF5221036.1"/>
    </source>
</evidence>
<comment type="caution">
    <text evidence="2">The sequence shown here is derived from an EMBL/GenBank/DDBJ whole genome shotgun (WGS) entry which is preliminary data.</text>
</comment>
<dbReference type="EMBL" id="CAJOBI010350691">
    <property type="protein sequence ID" value="CAF5220976.1"/>
    <property type="molecule type" value="Genomic_DNA"/>
</dbReference>
<sequence length="27" mass="3167">MVEELNNKIEDYRIQLQDQQSKVGSTT</sequence>
<organism evidence="2 3">
    <name type="scientific">Rotaria magnacalcarata</name>
    <dbReference type="NCBI Taxonomy" id="392030"/>
    <lineage>
        <taxon>Eukaryota</taxon>
        <taxon>Metazoa</taxon>
        <taxon>Spiralia</taxon>
        <taxon>Gnathifera</taxon>
        <taxon>Rotifera</taxon>
        <taxon>Eurotatoria</taxon>
        <taxon>Bdelloidea</taxon>
        <taxon>Philodinida</taxon>
        <taxon>Philodinidae</taxon>
        <taxon>Rotaria</taxon>
    </lineage>
</organism>
<dbReference type="AlphaFoldDB" id="A0A8S3JQK9"/>
<evidence type="ECO:0000313" key="1">
    <source>
        <dbReference type="EMBL" id="CAF5220976.1"/>
    </source>
</evidence>
<gene>
    <name evidence="1" type="ORF">SMN809_LOCUS82139</name>
    <name evidence="2" type="ORF">SMN809_LOCUS82164</name>
</gene>
<reference evidence="2" key="1">
    <citation type="submission" date="2021-02" db="EMBL/GenBank/DDBJ databases">
        <authorList>
            <person name="Nowell W R."/>
        </authorList>
    </citation>
    <scope>NUCLEOTIDE SEQUENCE</scope>
</reference>
<feature type="non-terminal residue" evidence="2">
    <location>
        <position position="27"/>
    </location>
</feature>
<accession>A0A8S3JQK9</accession>
<dbReference type="EMBL" id="CAJOBI010350776">
    <property type="protein sequence ID" value="CAF5221036.1"/>
    <property type="molecule type" value="Genomic_DNA"/>
</dbReference>
<protein>
    <submittedName>
        <fullName evidence="2">Uncharacterized protein</fullName>
    </submittedName>
</protein>
<dbReference type="Proteomes" id="UP000676336">
    <property type="component" value="Unassembled WGS sequence"/>
</dbReference>
<proteinExistence type="predicted"/>